<organism evidence="4 5">
    <name type="scientific">Iris pallida</name>
    <name type="common">Sweet iris</name>
    <dbReference type="NCBI Taxonomy" id="29817"/>
    <lineage>
        <taxon>Eukaryota</taxon>
        <taxon>Viridiplantae</taxon>
        <taxon>Streptophyta</taxon>
        <taxon>Embryophyta</taxon>
        <taxon>Tracheophyta</taxon>
        <taxon>Spermatophyta</taxon>
        <taxon>Magnoliopsida</taxon>
        <taxon>Liliopsida</taxon>
        <taxon>Asparagales</taxon>
        <taxon>Iridaceae</taxon>
        <taxon>Iridoideae</taxon>
        <taxon>Irideae</taxon>
        <taxon>Iris</taxon>
    </lineage>
</organism>
<dbReference type="Pfam" id="PF24093">
    <property type="entry name" value="DUF7377"/>
    <property type="match status" value="1"/>
</dbReference>
<dbReference type="SUPFAM" id="SSF56112">
    <property type="entry name" value="Protein kinase-like (PK-like)"/>
    <property type="match status" value="1"/>
</dbReference>
<feature type="compositionally biased region" description="Basic residues" evidence="1">
    <location>
        <begin position="44"/>
        <end position="53"/>
    </location>
</feature>
<keyword evidence="4" id="KW-0418">Kinase</keyword>
<feature type="domain" description="Protein kinase" evidence="2">
    <location>
        <begin position="321"/>
        <end position="468"/>
    </location>
</feature>
<comment type="caution">
    <text evidence="4">The sequence shown here is derived from an EMBL/GenBank/DDBJ whole genome shotgun (WGS) entry which is preliminary data.</text>
</comment>
<dbReference type="Gene3D" id="1.10.510.10">
    <property type="entry name" value="Transferase(Phosphotransferase) domain 1"/>
    <property type="match status" value="1"/>
</dbReference>
<dbReference type="InterPro" id="IPR001245">
    <property type="entry name" value="Ser-Thr/Tyr_kinase_cat_dom"/>
</dbReference>
<dbReference type="GO" id="GO:0004674">
    <property type="term" value="F:protein serine/threonine kinase activity"/>
    <property type="evidence" value="ECO:0007669"/>
    <property type="project" value="TreeGrafter"/>
</dbReference>
<accession>A0AAX6H4F1</accession>
<dbReference type="PANTHER" id="PTHR44329">
    <property type="entry name" value="SERINE/THREONINE-PROTEIN KINASE TNNI3K-RELATED"/>
    <property type="match status" value="1"/>
</dbReference>
<sequence length="468" mass="52082">MSAALECWSGRPSTDEEDVVEQVVLMNNPDRSELSNSSSPNTHTHTHHQYSTKKWHRIGRNFAGRIASFKNSLSLDSLSPSSSNNKLIWGSVVRNLTQLYPGSQLPEKLIPDIRHHFDALPISYAHANFDIKDVLVHLRLLDQASSSQDNHSAIHILEHLNDNNNEERGEEETIIFKLTFACANSISWPAVSAGLLDATSCCCDSVQIFDRKGLLLGIVLLSVQPGHDKHLRSRVDSAFRSALRRPPRNIAGVKLPFGLCGCQEDNYPKNIYDDNDGDERIVQLGSPLSPSTILVSVDEWQTVRSPSGEEIARWVLGADEVEFAERAGYGSFKGCYRGRKVWIKKVRGCERGAACDVEIRQDLLQLMSCGQRNILRFVGICVEDRNGLCVVTRMMDGGSVHDWIHKGKKMGVREMTRVALDVAKGLMFMNDHGLAYRDLNAQRILLDKQGNACLGDMGSCLVAEMSGR</sequence>
<dbReference type="Proteomes" id="UP001140949">
    <property type="component" value="Unassembled WGS sequence"/>
</dbReference>
<proteinExistence type="predicted"/>
<protein>
    <submittedName>
        <fullName evidence="4">RAF proto-oncogene serine/threonine-protein kinase</fullName>
    </submittedName>
</protein>
<feature type="region of interest" description="Disordered" evidence="1">
    <location>
        <begin position="30"/>
        <end position="53"/>
    </location>
</feature>
<dbReference type="InterPro" id="IPR055801">
    <property type="entry name" value="DUF7377"/>
</dbReference>
<reference evidence="4" key="1">
    <citation type="journal article" date="2023" name="GigaByte">
        <title>Genome assembly of the bearded iris, Iris pallida Lam.</title>
        <authorList>
            <person name="Bruccoleri R.E."/>
            <person name="Oakeley E.J."/>
            <person name="Faust A.M.E."/>
            <person name="Altorfer M."/>
            <person name="Dessus-Babus S."/>
            <person name="Burckhardt D."/>
            <person name="Oertli M."/>
            <person name="Naumann U."/>
            <person name="Petersen F."/>
            <person name="Wong J."/>
        </authorList>
    </citation>
    <scope>NUCLEOTIDE SEQUENCE</scope>
    <source>
        <strain evidence="4">GSM-AAB239-AS_SAM_17_03QT</strain>
    </source>
</reference>
<evidence type="ECO:0000313" key="5">
    <source>
        <dbReference type="Proteomes" id="UP001140949"/>
    </source>
</evidence>
<name>A0AAX6H4F1_IRIPA</name>
<dbReference type="GO" id="GO:0005524">
    <property type="term" value="F:ATP binding"/>
    <property type="evidence" value="ECO:0007669"/>
    <property type="project" value="InterPro"/>
</dbReference>
<dbReference type="PANTHER" id="PTHR44329:SF84">
    <property type="entry name" value="PROTEIN KINASE LIKE PROTEIN"/>
    <property type="match status" value="1"/>
</dbReference>
<dbReference type="AlphaFoldDB" id="A0AAX6H4F1"/>
<keyword evidence="4" id="KW-0808">Transferase</keyword>
<dbReference type="InterPro" id="IPR051681">
    <property type="entry name" value="Ser/Thr_Kinases-Pseudokinases"/>
</dbReference>
<gene>
    <name evidence="4" type="ORF">M6B38_330615</name>
    <name evidence="3" type="ORF">M6B38_410510</name>
</gene>
<dbReference type="EMBL" id="JANAVB010013200">
    <property type="protein sequence ID" value="KAJ6835683.1"/>
    <property type="molecule type" value="Genomic_DNA"/>
</dbReference>
<dbReference type="InterPro" id="IPR011009">
    <property type="entry name" value="Kinase-like_dom_sf"/>
</dbReference>
<evidence type="ECO:0000256" key="1">
    <source>
        <dbReference type="SAM" id="MobiDB-lite"/>
    </source>
</evidence>
<keyword evidence="5" id="KW-1185">Reference proteome</keyword>
<dbReference type="Pfam" id="PF07714">
    <property type="entry name" value="PK_Tyr_Ser-Thr"/>
    <property type="match status" value="1"/>
</dbReference>
<reference evidence="4" key="2">
    <citation type="submission" date="2023-04" db="EMBL/GenBank/DDBJ databases">
        <authorList>
            <person name="Bruccoleri R.E."/>
            <person name="Oakeley E.J."/>
            <person name="Faust A.-M."/>
            <person name="Dessus-Babus S."/>
            <person name="Altorfer M."/>
            <person name="Burckhardt D."/>
            <person name="Oertli M."/>
            <person name="Naumann U."/>
            <person name="Petersen F."/>
            <person name="Wong J."/>
        </authorList>
    </citation>
    <scope>NUCLEOTIDE SEQUENCE</scope>
    <source>
        <strain evidence="4">GSM-AAB239-AS_SAM_17_03QT</strain>
        <tissue evidence="4">Leaf</tissue>
    </source>
</reference>
<evidence type="ECO:0000313" key="3">
    <source>
        <dbReference type="EMBL" id="KAJ6817633.1"/>
    </source>
</evidence>
<evidence type="ECO:0000259" key="2">
    <source>
        <dbReference type="PROSITE" id="PS50011"/>
    </source>
</evidence>
<dbReference type="InterPro" id="IPR000719">
    <property type="entry name" value="Prot_kinase_dom"/>
</dbReference>
<dbReference type="PROSITE" id="PS50011">
    <property type="entry name" value="PROTEIN_KINASE_DOM"/>
    <property type="match status" value="1"/>
</dbReference>
<evidence type="ECO:0000313" key="4">
    <source>
        <dbReference type="EMBL" id="KAJ6835683.1"/>
    </source>
</evidence>
<dbReference type="EMBL" id="JANAVB010027798">
    <property type="protein sequence ID" value="KAJ6817633.1"/>
    <property type="molecule type" value="Genomic_DNA"/>
</dbReference>